<evidence type="ECO:0000313" key="4">
    <source>
        <dbReference type="EMBL" id="MCP1386855.1"/>
    </source>
</evidence>
<feature type="signal peptide" evidence="2">
    <location>
        <begin position="1"/>
        <end position="20"/>
    </location>
</feature>
<keyword evidence="5" id="KW-1185">Reference proteome</keyword>
<dbReference type="Pfam" id="PF00089">
    <property type="entry name" value="Trypsin"/>
    <property type="match status" value="1"/>
</dbReference>
<dbReference type="InterPro" id="IPR009003">
    <property type="entry name" value="Peptidase_S1_PA"/>
</dbReference>
<protein>
    <submittedName>
        <fullName evidence="4">S1 family peptidase</fullName>
    </submittedName>
</protein>
<dbReference type="InterPro" id="IPR001254">
    <property type="entry name" value="Trypsin_dom"/>
</dbReference>
<evidence type="ECO:0000256" key="2">
    <source>
        <dbReference type="SAM" id="SignalP"/>
    </source>
</evidence>
<proteinExistence type="predicted"/>
<feature type="chain" id="PRO_5045052095" evidence="2">
    <location>
        <begin position="21"/>
        <end position="313"/>
    </location>
</feature>
<dbReference type="InterPro" id="IPR043504">
    <property type="entry name" value="Peptidase_S1_PA_chymotrypsin"/>
</dbReference>
<evidence type="ECO:0000256" key="1">
    <source>
        <dbReference type="SAM" id="Phobius"/>
    </source>
</evidence>
<keyword evidence="1" id="KW-0472">Membrane</keyword>
<keyword evidence="1" id="KW-0812">Transmembrane</keyword>
<dbReference type="SUPFAM" id="SSF50494">
    <property type="entry name" value="Trypsin-like serine proteases"/>
    <property type="match status" value="1"/>
</dbReference>
<feature type="domain" description="Peptidase S1" evidence="3">
    <location>
        <begin position="68"/>
        <end position="200"/>
    </location>
</feature>
<name>A0ABT1FZJ9_9CORY</name>
<keyword evidence="1" id="KW-1133">Transmembrane helix</keyword>
<gene>
    <name evidence="4" type="ORF">M5J20_01395</name>
</gene>
<evidence type="ECO:0000313" key="5">
    <source>
        <dbReference type="Proteomes" id="UP001204000"/>
    </source>
</evidence>
<dbReference type="Proteomes" id="UP001204000">
    <property type="component" value="Unassembled WGS sequence"/>
</dbReference>
<organism evidence="4 5">
    <name type="scientific">Corynebacterium stercoris</name>
    <dbReference type="NCBI Taxonomy" id="2943490"/>
    <lineage>
        <taxon>Bacteria</taxon>
        <taxon>Bacillati</taxon>
        <taxon>Actinomycetota</taxon>
        <taxon>Actinomycetes</taxon>
        <taxon>Mycobacteriales</taxon>
        <taxon>Corynebacteriaceae</taxon>
        <taxon>Corynebacterium</taxon>
    </lineage>
</organism>
<sequence length="313" mass="33012">MRPRLAAAAVACALAAPVVAVVPADAAPAPQYTANQGWKIFIEDRYKEREGSECTIGYNDHEDGVSYTAAHCGRDGEKVFLTDRAGNVYPHAAGVLRPSKKFDADQFSNDWAVIEWYDNVRLGPNGYGENFIRVEQVNIGEKICYHGYATHGAQAKASCGKLVGKIGSSFFFDAPVASDFGDSGGPVYVPGKGTVGVLSGLSWIPDANDNPLVGLERATTLGDGARLQNEQVARMLERYGRSMIPNLVVNPEDVEADVPGAEYGDSDPVQPPVKQRLPEEAGDAGKIAGIIVGIVAVLGILAAAAGAVLGGLR</sequence>
<dbReference type="EMBL" id="JAMFTQ010000001">
    <property type="protein sequence ID" value="MCP1386855.1"/>
    <property type="molecule type" value="Genomic_DNA"/>
</dbReference>
<accession>A0ABT1FZJ9</accession>
<evidence type="ECO:0000259" key="3">
    <source>
        <dbReference type="Pfam" id="PF00089"/>
    </source>
</evidence>
<dbReference type="RefSeq" id="WP_253575633.1">
    <property type="nucleotide sequence ID" value="NZ_JAMFTQ010000001.1"/>
</dbReference>
<reference evidence="4" key="1">
    <citation type="submission" date="2022-05" db="EMBL/GenBank/DDBJ databases">
        <title>Corynebacterium sp. TA-R-1 sp. nov., isolated from human feces.</title>
        <authorList>
            <person name="Shamsuzzaman M."/>
            <person name="Dahal R.H."/>
        </authorList>
    </citation>
    <scope>NUCLEOTIDE SEQUENCE</scope>
    <source>
        <strain evidence="4">TA-R-1</strain>
    </source>
</reference>
<keyword evidence="2" id="KW-0732">Signal</keyword>
<dbReference type="Gene3D" id="2.40.10.10">
    <property type="entry name" value="Trypsin-like serine proteases"/>
    <property type="match status" value="2"/>
</dbReference>
<feature type="transmembrane region" description="Helical" evidence="1">
    <location>
        <begin position="287"/>
        <end position="312"/>
    </location>
</feature>
<comment type="caution">
    <text evidence="4">The sequence shown here is derived from an EMBL/GenBank/DDBJ whole genome shotgun (WGS) entry which is preliminary data.</text>
</comment>